<dbReference type="EMBL" id="LFJN01000045">
    <property type="protein sequence ID" value="KPI35071.1"/>
    <property type="molecule type" value="Genomic_DNA"/>
</dbReference>
<feature type="transmembrane region" description="Helical" evidence="7">
    <location>
        <begin position="322"/>
        <end position="342"/>
    </location>
</feature>
<dbReference type="PANTHER" id="PTHR43791:SF36">
    <property type="entry name" value="TRANSPORTER, PUTATIVE (AFU_ORTHOLOGUE AFUA_6G08340)-RELATED"/>
    <property type="match status" value="1"/>
</dbReference>
<evidence type="ECO:0000256" key="6">
    <source>
        <dbReference type="SAM" id="MobiDB-lite"/>
    </source>
</evidence>
<feature type="compositionally biased region" description="Polar residues" evidence="6">
    <location>
        <begin position="1"/>
        <end position="11"/>
    </location>
</feature>
<dbReference type="SUPFAM" id="SSF103473">
    <property type="entry name" value="MFS general substrate transporter"/>
    <property type="match status" value="1"/>
</dbReference>
<dbReference type="Proteomes" id="UP000038010">
    <property type="component" value="Unassembled WGS sequence"/>
</dbReference>
<dbReference type="GeneID" id="28739431"/>
<feature type="region of interest" description="Disordered" evidence="6">
    <location>
        <begin position="1"/>
        <end position="30"/>
    </location>
</feature>
<evidence type="ECO:0000256" key="4">
    <source>
        <dbReference type="ARBA" id="ARBA00022989"/>
    </source>
</evidence>
<evidence type="ECO:0000313" key="10">
    <source>
        <dbReference type="Proteomes" id="UP000038010"/>
    </source>
</evidence>
<feature type="region of interest" description="Disordered" evidence="6">
    <location>
        <begin position="480"/>
        <end position="505"/>
    </location>
</feature>
<feature type="transmembrane region" description="Helical" evidence="7">
    <location>
        <begin position="143"/>
        <end position="166"/>
    </location>
</feature>
<reference evidence="9 10" key="1">
    <citation type="submission" date="2015-06" db="EMBL/GenBank/DDBJ databases">
        <title>Draft genome of the ant-associated black yeast Phialophora attae CBS 131958.</title>
        <authorList>
            <person name="Moreno L.F."/>
            <person name="Stielow B.J."/>
            <person name="de Hoog S."/>
            <person name="Vicente V.A."/>
            <person name="Weiss V.A."/>
            <person name="de Vries M."/>
            <person name="Cruz L.M."/>
            <person name="Souza E.M."/>
        </authorList>
    </citation>
    <scope>NUCLEOTIDE SEQUENCE [LARGE SCALE GENOMIC DNA]</scope>
    <source>
        <strain evidence="9 10">CBS 131958</strain>
    </source>
</reference>
<feature type="transmembrane region" description="Helical" evidence="7">
    <location>
        <begin position="209"/>
        <end position="232"/>
    </location>
</feature>
<evidence type="ECO:0000256" key="7">
    <source>
        <dbReference type="SAM" id="Phobius"/>
    </source>
</evidence>
<dbReference type="OrthoDB" id="2985014at2759"/>
<keyword evidence="5 7" id="KW-0472">Membrane</keyword>
<dbReference type="InterPro" id="IPR011701">
    <property type="entry name" value="MFS"/>
</dbReference>
<protein>
    <submittedName>
        <fullName evidence="9">Putative transporter</fullName>
    </submittedName>
</protein>
<evidence type="ECO:0000256" key="3">
    <source>
        <dbReference type="ARBA" id="ARBA00022692"/>
    </source>
</evidence>
<name>A0A0N0NHU1_9EURO</name>
<keyword evidence="2" id="KW-0813">Transport</keyword>
<feature type="transmembrane region" description="Helical" evidence="7">
    <location>
        <begin position="441"/>
        <end position="461"/>
    </location>
</feature>
<feature type="compositionally biased region" description="Basic and acidic residues" evidence="6">
    <location>
        <begin position="12"/>
        <end position="22"/>
    </location>
</feature>
<feature type="transmembrane region" description="Helical" evidence="7">
    <location>
        <begin position="178"/>
        <end position="197"/>
    </location>
</feature>
<evidence type="ECO:0000256" key="1">
    <source>
        <dbReference type="ARBA" id="ARBA00004141"/>
    </source>
</evidence>
<accession>A0A0N0NHU1</accession>
<dbReference type="RefSeq" id="XP_017995034.1">
    <property type="nucleotide sequence ID" value="XM_018147551.1"/>
</dbReference>
<organism evidence="9 10">
    <name type="scientific">Cyphellophora attinorum</name>
    <dbReference type="NCBI Taxonomy" id="1664694"/>
    <lineage>
        <taxon>Eukaryota</taxon>
        <taxon>Fungi</taxon>
        <taxon>Dikarya</taxon>
        <taxon>Ascomycota</taxon>
        <taxon>Pezizomycotina</taxon>
        <taxon>Eurotiomycetes</taxon>
        <taxon>Chaetothyriomycetidae</taxon>
        <taxon>Chaetothyriales</taxon>
        <taxon>Cyphellophoraceae</taxon>
        <taxon>Cyphellophora</taxon>
    </lineage>
</organism>
<evidence type="ECO:0000256" key="5">
    <source>
        <dbReference type="ARBA" id="ARBA00023136"/>
    </source>
</evidence>
<comment type="subcellular location">
    <subcellularLocation>
        <location evidence="1">Membrane</location>
        <topology evidence="1">Multi-pass membrane protein</topology>
    </subcellularLocation>
</comment>
<feature type="transmembrane region" description="Helical" evidence="7">
    <location>
        <begin position="376"/>
        <end position="398"/>
    </location>
</feature>
<sequence length="505" mass="55557">MHNEIALSTSASDRDNLEKPTDQYDEEGNTDLAAANPKLQRRVLLKQDLTILPILAICYFFSYVDRGQIGNARILGLQKDLGLSADQYYNTLLVFFIGYAVIELPCCLALLYIRPSLHFGVATVVFGMLATLIAAIHSYGALIAIRFLLGLSEAFVQAAFIFVSLWYQRDELALRVAIFWNATPLAGAVSGLIAYGVGKNLHDAHGIAAWRWLFIVEGVPTIAWGLLVLFLLPSRPDTVAEKGSWLFRSQAERELIRKRTLKAKNAINAKFTPQQMLAALKDVKPWLDCLILPAFGLGVAAFTLFTPTFIREFGFSPLNTQLLTVIPYGAAFIAVPIICTISDRYAARAVPLLFCYAISAAGFVLLLATTNKVARIAGTSLVAIGSNTGTVLAATWVTVTYPNFTKKSTVWALCQFVTQAYSILGTKIYDKPPRFFKGHGTLLGLQTLAAVLVCVKAYLMWKENKRRDLARDQALGNGASEQSVAGENGLEEAADEKHRDFRYLL</sequence>
<dbReference type="InterPro" id="IPR036259">
    <property type="entry name" value="MFS_trans_sf"/>
</dbReference>
<feature type="compositionally biased region" description="Basic and acidic residues" evidence="6">
    <location>
        <begin position="495"/>
        <end position="505"/>
    </location>
</feature>
<dbReference type="AlphaFoldDB" id="A0A0N0NHU1"/>
<dbReference type="PROSITE" id="PS50850">
    <property type="entry name" value="MFS"/>
    <property type="match status" value="1"/>
</dbReference>
<dbReference type="InterPro" id="IPR020846">
    <property type="entry name" value="MFS_dom"/>
</dbReference>
<dbReference type="Pfam" id="PF07690">
    <property type="entry name" value="MFS_1"/>
    <property type="match status" value="1"/>
</dbReference>
<keyword evidence="10" id="KW-1185">Reference proteome</keyword>
<proteinExistence type="predicted"/>
<feature type="domain" description="Major facilitator superfamily (MFS) profile" evidence="8">
    <location>
        <begin position="51"/>
        <end position="465"/>
    </location>
</feature>
<feature type="transmembrane region" description="Helical" evidence="7">
    <location>
        <begin position="286"/>
        <end position="310"/>
    </location>
</feature>
<feature type="transmembrane region" description="Helical" evidence="7">
    <location>
        <begin position="349"/>
        <end position="370"/>
    </location>
</feature>
<keyword evidence="3 7" id="KW-0812">Transmembrane</keyword>
<feature type="transmembrane region" description="Helical" evidence="7">
    <location>
        <begin position="89"/>
        <end position="112"/>
    </location>
</feature>
<dbReference type="GO" id="GO:0022857">
    <property type="term" value="F:transmembrane transporter activity"/>
    <property type="evidence" value="ECO:0007669"/>
    <property type="project" value="InterPro"/>
</dbReference>
<evidence type="ECO:0000259" key="8">
    <source>
        <dbReference type="PROSITE" id="PS50850"/>
    </source>
</evidence>
<dbReference type="Gene3D" id="1.20.1250.20">
    <property type="entry name" value="MFS general substrate transporter like domains"/>
    <property type="match status" value="2"/>
</dbReference>
<evidence type="ECO:0000313" key="9">
    <source>
        <dbReference type="EMBL" id="KPI35071.1"/>
    </source>
</evidence>
<comment type="caution">
    <text evidence="9">The sequence shown here is derived from an EMBL/GenBank/DDBJ whole genome shotgun (WGS) entry which is preliminary data.</text>
</comment>
<evidence type="ECO:0000256" key="2">
    <source>
        <dbReference type="ARBA" id="ARBA00022448"/>
    </source>
</evidence>
<gene>
    <name evidence="9" type="ORF">AB675_7200</name>
</gene>
<dbReference type="GO" id="GO:0016020">
    <property type="term" value="C:membrane"/>
    <property type="evidence" value="ECO:0007669"/>
    <property type="project" value="UniProtKB-SubCell"/>
</dbReference>
<dbReference type="FunFam" id="1.20.1250.20:FF:000057">
    <property type="entry name" value="MFS general substrate transporter"/>
    <property type="match status" value="1"/>
</dbReference>
<feature type="transmembrane region" description="Helical" evidence="7">
    <location>
        <begin position="119"/>
        <end position="137"/>
    </location>
</feature>
<dbReference type="VEuPathDB" id="FungiDB:AB675_7200"/>
<dbReference type="PANTHER" id="PTHR43791">
    <property type="entry name" value="PERMEASE-RELATED"/>
    <property type="match status" value="1"/>
</dbReference>
<keyword evidence="4 7" id="KW-1133">Transmembrane helix</keyword>